<evidence type="ECO:0008006" key="3">
    <source>
        <dbReference type="Google" id="ProtNLM"/>
    </source>
</evidence>
<reference evidence="1 2" key="1">
    <citation type="submission" date="2022-06" db="EMBL/GenBank/DDBJ databases">
        <title>Genomic Encyclopedia of Archaeal and Bacterial Type Strains, Phase II (KMG-II): from individual species to whole genera.</title>
        <authorList>
            <person name="Goeker M."/>
        </authorList>
    </citation>
    <scope>NUCLEOTIDE SEQUENCE [LARGE SCALE GENOMIC DNA]</scope>
    <source>
        <strain evidence="1 2">DSM 40477</strain>
    </source>
</reference>
<organism evidence="1 2">
    <name type="scientific">Streptoalloteichus tenebrarius (strain ATCC 17920 / DSM 40477 / JCM 4838 / CBS 697.72 / NBRC 16177 / NCIMB 11028 / NRRL B-12390 / A12253. 1 / ISP 5477)</name>
    <name type="common">Streptomyces tenebrarius</name>
    <dbReference type="NCBI Taxonomy" id="1933"/>
    <lineage>
        <taxon>Bacteria</taxon>
        <taxon>Bacillati</taxon>
        <taxon>Actinomycetota</taxon>
        <taxon>Actinomycetes</taxon>
        <taxon>Pseudonocardiales</taxon>
        <taxon>Pseudonocardiaceae</taxon>
        <taxon>Streptoalloteichus</taxon>
    </lineage>
</organism>
<sequence length="193" mass="21195">MSLSPDQNALRFVPAGRPVREPVTKFGGQPVWLDEPSWPLSARLGRPMRFLGQVRLPGEPARLAYLFLTDDIEEHVDGTWEPEAGENACFCSPGRVPDFLTVAALQRGPTFGEDHLVELVAPPEDADADSLHSRIGGVPGWLQDEETPAGAWRFLTQLDSVELPFDVNFGDAGVAYAFVDDTTGEGRFLWQCS</sequence>
<keyword evidence="2" id="KW-1185">Reference proteome</keyword>
<dbReference type="InterPro" id="IPR035948">
    <property type="entry name" value="YwqG-like_sf"/>
</dbReference>
<dbReference type="SUPFAM" id="SSF103032">
    <property type="entry name" value="Hypothetical protein YwqG"/>
    <property type="match status" value="1"/>
</dbReference>
<gene>
    <name evidence="1" type="ORF">LX15_005836</name>
</gene>
<evidence type="ECO:0000313" key="1">
    <source>
        <dbReference type="EMBL" id="MCP2262104.1"/>
    </source>
</evidence>
<dbReference type="RefSeq" id="WP_253673947.1">
    <property type="nucleotide sequence ID" value="NZ_JAMTCP010000056.1"/>
</dbReference>
<proteinExistence type="predicted"/>
<accession>A0ABT1I2X4</accession>
<dbReference type="EMBL" id="JAMTCP010000056">
    <property type="protein sequence ID" value="MCP2262104.1"/>
    <property type="molecule type" value="Genomic_DNA"/>
</dbReference>
<dbReference type="Gene3D" id="2.30.320.10">
    <property type="entry name" value="YwqG-like"/>
    <property type="match status" value="1"/>
</dbReference>
<evidence type="ECO:0000313" key="2">
    <source>
        <dbReference type="Proteomes" id="UP001205311"/>
    </source>
</evidence>
<name>A0ABT1I2X4_STRSD</name>
<protein>
    <recommendedName>
        <fullName evidence="3">DUF1963 domain-containing protein</fullName>
    </recommendedName>
</protein>
<comment type="caution">
    <text evidence="1">The sequence shown here is derived from an EMBL/GenBank/DDBJ whole genome shotgun (WGS) entry which is preliminary data.</text>
</comment>
<dbReference type="Proteomes" id="UP001205311">
    <property type="component" value="Unassembled WGS sequence"/>
</dbReference>